<accession>A0A645I035</accession>
<proteinExistence type="predicted"/>
<protein>
    <submittedName>
        <fullName evidence="1">Uncharacterized protein</fullName>
    </submittedName>
</protein>
<reference evidence="1" key="1">
    <citation type="submission" date="2019-08" db="EMBL/GenBank/DDBJ databases">
        <authorList>
            <person name="Kucharzyk K."/>
            <person name="Murdoch R.W."/>
            <person name="Higgins S."/>
            <person name="Loffler F."/>
        </authorList>
    </citation>
    <scope>NUCLEOTIDE SEQUENCE</scope>
</reference>
<dbReference type="AlphaFoldDB" id="A0A645I035"/>
<dbReference type="EMBL" id="VSSQ01102964">
    <property type="protein sequence ID" value="MPN44102.1"/>
    <property type="molecule type" value="Genomic_DNA"/>
</dbReference>
<sequence length="117" mass="12669">MSGIELPRAHVLLHGFAVIGKKCRILPAFEVAPQGGRRRIFFRPVRQIAQIAERHVGPDFWQIFAEGLFATVAAAEPVALTVHLGVGDVAINAAIDQQPALLQQILIPFAAIGQTEL</sequence>
<comment type="caution">
    <text evidence="1">The sequence shown here is derived from an EMBL/GenBank/DDBJ whole genome shotgun (WGS) entry which is preliminary data.</text>
</comment>
<gene>
    <name evidence="1" type="ORF">SDC9_191663</name>
</gene>
<name>A0A645I035_9ZZZZ</name>
<organism evidence="1">
    <name type="scientific">bioreactor metagenome</name>
    <dbReference type="NCBI Taxonomy" id="1076179"/>
    <lineage>
        <taxon>unclassified sequences</taxon>
        <taxon>metagenomes</taxon>
        <taxon>ecological metagenomes</taxon>
    </lineage>
</organism>
<evidence type="ECO:0000313" key="1">
    <source>
        <dbReference type="EMBL" id="MPN44102.1"/>
    </source>
</evidence>